<name>A0A399EGA5_9DEIN</name>
<dbReference type="Proteomes" id="UP000265715">
    <property type="component" value="Unassembled WGS sequence"/>
</dbReference>
<gene>
    <name evidence="1" type="ORF">Mterra_02522</name>
</gene>
<evidence type="ECO:0000313" key="2">
    <source>
        <dbReference type="Proteomes" id="UP000265715"/>
    </source>
</evidence>
<proteinExistence type="predicted"/>
<organism evidence="1 2">
    <name type="scientific">Calidithermus terrae</name>
    <dbReference type="NCBI Taxonomy" id="1408545"/>
    <lineage>
        <taxon>Bacteria</taxon>
        <taxon>Thermotogati</taxon>
        <taxon>Deinococcota</taxon>
        <taxon>Deinococci</taxon>
        <taxon>Thermales</taxon>
        <taxon>Thermaceae</taxon>
        <taxon>Calidithermus</taxon>
    </lineage>
</organism>
<protein>
    <submittedName>
        <fullName evidence="1">Uncharacterized protein</fullName>
    </submittedName>
</protein>
<dbReference type="EMBL" id="QXDL01000109">
    <property type="protein sequence ID" value="RIH82776.1"/>
    <property type="molecule type" value="Genomic_DNA"/>
</dbReference>
<accession>A0A399EGA5</accession>
<keyword evidence="2" id="KW-1185">Reference proteome</keyword>
<evidence type="ECO:0000313" key="1">
    <source>
        <dbReference type="EMBL" id="RIH82776.1"/>
    </source>
</evidence>
<sequence length="81" mass="8667">MLAVEPWPTPVSAITAATPMITPSAVSAERKGLARMARQAIATTCKGFMPARLERRWGLSLGSSRVGFIRTPLKCEPALSV</sequence>
<reference evidence="1 2" key="1">
    <citation type="submission" date="2018-08" db="EMBL/GenBank/DDBJ databases">
        <title>Meiothermus terrae DSM 26712 genome sequencing project.</title>
        <authorList>
            <person name="Da Costa M.S."/>
            <person name="Albuquerque L."/>
            <person name="Raposo P."/>
            <person name="Froufe H.J.C."/>
            <person name="Barroso C.S."/>
            <person name="Egas C."/>
        </authorList>
    </citation>
    <scope>NUCLEOTIDE SEQUENCE [LARGE SCALE GENOMIC DNA]</scope>
    <source>
        <strain evidence="1 2">DSM 26712</strain>
    </source>
</reference>
<dbReference type="AlphaFoldDB" id="A0A399EGA5"/>
<comment type="caution">
    <text evidence="1">The sequence shown here is derived from an EMBL/GenBank/DDBJ whole genome shotgun (WGS) entry which is preliminary data.</text>
</comment>